<gene>
    <name evidence="1" type="ORF">ACFFH7_12210</name>
</gene>
<accession>A0ABV6MQY2</accession>
<evidence type="ECO:0000313" key="2">
    <source>
        <dbReference type="Proteomes" id="UP001589810"/>
    </source>
</evidence>
<dbReference type="Proteomes" id="UP001589810">
    <property type="component" value="Unassembled WGS sequence"/>
</dbReference>
<reference evidence="1 2" key="1">
    <citation type="submission" date="2024-09" db="EMBL/GenBank/DDBJ databases">
        <authorList>
            <person name="Sun Q."/>
            <person name="Mori K."/>
        </authorList>
    </citation>
    <scope>NUCLEOTIDE SEQUENCE [LARGE SCALE GENOMIC DNA]</scope>
    <source>
        <strain evidence="1 2">TBRC 1432</strain>
    </source>
</reference>
<dbReference type="Pfam" id="PF16945">
    <property type="entry name" value="Phage_r1t_holin"/>
    <property type="match status" value="1"/>
</dbReference>
<proteinExistence type="predicted"/>
<dbReference type="RefSeq" id="WP_273942942.1">
    <property type="nucleotide sequence ID" value="NZ_CP097263.1"/>
</dbReference>
<protein>
    <submittedName>
        <fullName evidence="1">Holin</fullName>
    </submittedName>
</protein>
<dbReference type="EMBL" id="JBHLUD010000003">
    <property type="protein sequence ID" value="MFC0542251.1"/>
    <property type="molecule type" value="Genomic_DNA"/>
</dbReference>
<keyword evidence="2" id="KW-1185">Reference proteome</keyword>
<comment type="caution">
    <text evidence="1">The sequence shown here is derived from an EMBL/GenBank/DDBJ whole genome shotgun (WGS) entry which is preliminary data.</text>
</comment>
<organism evidence="1 2">
    <name type="scientific">Kutzneria chonburiensis</name>
    <dbReference type="NCBI Taxonomy" id="1483604"/>
    <lineage>
        <taxon>Bacteria</taxon>
        <taxon>Bacillati</taxon>
        <taxon>Actinomycetota</taxon>
        <taxon>Actinomycetes</taxon>
        <taxon>Pseudonocardiales</taxon>
        <taxon>Pseudonocardiaceae</taxon>
        <taxon>Kutzneria</taxon>
    </lineage>
</organism>
<name>A0ABV6MQY2_9PSEU</name>
<sequence>MLTLTFWQCALERAMKTFCQTLVAVLGAGSVGLLNADWTTSLSTAGMAALLSVLTSVGSVPVGKPGSPSLVGAIQPQPTPK</sequence>
<evidence type="ECO:0000313" key="1">
    <source>
        <dbReference type="EMBL" id="MFC0542251.1"/>
    </source>
</evidence>
<dbReference type="InterPro" id="IPR020109">
    <property type="entry name" value="Holin_r1t"/>
</dbReference>